<dbReference type="InterPro" id="IPR008969">
    <property type="entry name" value="CarboxyPept-like_regulatory"/>
</dbReference>
<dbReference type="InterPro" id="IPR039426">
    <property type="entry name" value="TonB-dep_rcpt-like"/>
</dbReference>
<name>A0A6L3GNT8_BACFG</name>
<proteinExistence type="inferred from homology"/>
<dbReference type="Pfam" id="PF07715">
    <property type="entry name" value="Plug"/>
    <property type="match status" value="1"/>
</dbReference>
<evidence type="ECO:0000259" key="5">
    <source>
        <dbReference type="SMART" id="SM00965"/>
    </source>
</evidence>
<comment type="subcellular location">
    <subcellularLocation>
        <location evidence="4">Cell outer membrane</location>
        <topology evidence="4">Multi-pass membrane protein</topology>
    </subcellularLocation>
</comment>
<accession>A0A6L3GNT8</accession>
<dbReference type="PROSITE" id="PS52016">
    <property type="entry name" value="TONB_DEPENDENT_REC_3"/>
    <property type="match status" value="1"/>
</dbReference>
<keyword evidence="3 4" id="KW-0998">Cell outer membrane</keyword>
<dbReference type="Pfam" id="PF07660">
    <property type="entry name" value="STN"/>
    <property type="match status" value="1"/>
</dbReference>
<evidence type="ECO:0000256" key="3">
    <source>
        <dbReference type="ARBA" id="ARBA00023237"/>
    </source>
</evidence>
<keyword evidence="1 4" id="KW-0813">Transport</keyword>
<dbReference type="SUPFAM" id="SSF56935">
    <property type="entry name" value="Porins"/>
    <property type="match status" value="1"/>
</dbReference>
<dbReference type="SMART" id="SM00965">
    <property type="entry name" value="STN"/>
    <property type="match status" value="1"/>
</dbReference>
<dbReference type="Gene3D" id="2.170.130.10">
    <property type="entry name" value="TonB-dependent receptor, plug domain"/>
    <property type="match status" value="1"/>
</dbReference>
<keyword evidence="2 4" id="KW-0472">Membrane</keyword>
<evidence type="ECO:0000256" key="4">
    <source>
        <dbReference type="PROSITE-ProRule" id="PRU01360"/>
    </source>
</evidence>
<dbReference type="EMBL" id="VWEQ01000225">
    <property type="protein sequence ID" value="KAA4739332.1"/>
    <property type="molecule type" value="Genomic_DNA"/>
</dbReference>
<dbReference type="NCBIfam" id="TIGR04056">
    <property type="entry name" value="OMP_RagA_SusC"/>
    <property type="match status" value="1"/>
</dbReference>
<keyword evidence="4" id="KW-0812">Transmembrane</keyword>
<organism evidence="6 7">
    <name type="scientific">Bacteroides fragilis</name>
    <dbReference type="NCBI Taxonomy" id="817"/>
    <lineage>
        <taxon>Bacteria</taxon>
        <taxon>Pseudomonadati</taxon>
        <taxon>Bacteroidota</taxon>
        <taxon>Bacteroidia</taxon>
        <taxon>Bacteroidales</taxon>
        <taxon>Bacteroidaceae</taxon>
        <taxon>Bacteroides</taxon>
    </lineage>
</organism>
<dbReference type="Pfam" id="PF13715">
    <property type="entry name" value="CarbopepD_reg_2"/>
    <property type="match status" value="1"/>
</dbReference>
<protein>
    <submittedName>
        <fullName evidence="6">SusC/RagA family TonB-linked outer membrane protein</fullName>
    </submittedName>
</protein>
<feature type="domain" description="Secretin/TonB short N-terminal" evidence="5">
    <location>
        <begin position="63"/>
        <end position="114"/>
    </location>
</feature>
<comment type="similarity">
    <text evidence="4">Belongs to the TonB-dependent receptor family.</text>
</comment>
<dbReference type="InterPro" id="IPR037066">
    <property type="entry name" value="Plug_dom_sf"/>
</dbReference>
<dbReference type="AlphaFoldDB" id="A0A6L3GNT8"/>
<evidence type="ECO:0000313" key="6">
    <source>
        <dbReference type="EMBL" id="KAA4739332.1"/>
    </source>
</evidence>
<sequence>MKKCNQKWFNPQKVKKQIAIAVAISLVCAIPISTFAQVLKFSIKKSNTSIQSVLQELEKESGYTFFYNDNQVKLDKKISINIEDASIEVVLNQIFENSGYSYRIVENQIVIYTTPTTTVQQTVQQKKQQKVTGVVKDIAGDPIIGASIIEKGSSSNGTITNVNGDFSLIVTGNELQVSYIGYIPQTINLKPGVSSYNVIMKEDTKTLDEVVVVGYSTQKKESLTGALQTVKSDKLKDITTPSVENMLNGKVPGVYVAPGSGQPGSGGAVVIRGQATLSGTTAPLWVIDGVIVGSNAGALNPSDIETMTILKDAASTAIYGSQGANGVILVTTKNGKAEKMTVNVSAKVGISKLGRGNMEMMDGAELYDYYKSFSNQEAITFSRYNDKLRNCNFDWFDLAAQTGVTQDYNVSLSGGNEKIRSFLSIGVYDEEGAVKGYDYTRYNFRLKTTYKPFEWLSIKPALAGSRRDIEDKQYDVTSMFQRLPWDSPFDEEGNLVPNRYTGWVNSSNSNYLYDLQWNKSN</sequence>
<gene>
    <name evidence="6" type="ORF">F3B44_26385</name>
</gene>
<dbReference type="FunFam" id="2.170.130.10:FF:000003">
    <property type="entry name" value="SusC/RagA family TonB-linked outer membrane protein"/>
    <property type="match status" value="1"/>
</dbReference>
<dbReference type="Proteomes" id="UP000479773">
    <property type="component" value="Unassembled WGS sequence"/>
</dbReference>
<dbReference type="InterPro" id="IPR023996">
    <property type="entry name" value="TonB-dep_OMP_SusC/RagA"/>
</dbReference>
<dbReference type="Gene3D" id="2.60.40.1120">
    <property type="entry name" value="Carboxypeptidase-like, regulatory domain"/>
    <property type="match status" value="1"/>
</dbReference>
<reference evidence="6 7" key="1">
    <citation type="journal article" date="2019" name="Nat. Med.">
        <title>A library of human gut bacterial isolates paired with longitudinal multiomics data enables mechanistic microbiome research.</title>
        <authorList>
            <person name="Poyet M."/>
            <person name="Groussin M."/>
            <person name="Gibbons S.M."/>
            <person name="Avila-Pacheco J."/>
            <person name="Jiang X."/>
            <person name="Kearney S.M."/>
            <person name="Perrotta A.R."/>
            <person name="Berdy B."/>
            <person name="Zhao S."/>
            <person name="Lieberman T.D."/>
            <person name="Swanson P.K."/>
            <person name="Smith M."/>
            <person name="Roesemann S."/>
            <person name="Alexander J.E."/>
            <person name="Rich S.A."/>
            <person name="Livny J."/>
            <person name="Vlamakis H."/>
            <person name="Clish C."/>
            <person name="Bullock K."/>
            <person name="Deik A."/>
            <person name="Scott J."/>
            <person name="Pierce K.A."/>
            <person name="Xavier R.J."/>
            <person name="Alm E.J."/>
        </authorList>
    </citation>
    <scope>NUCLEOTIDE SEQUENCE [LARGE SCALE GENOMIC DNA]</scope>
    <source>
        <strain evidence="6 7">BIOML-A106</strain>
    </source>
</reference>
<dbReference type="InterPro" id="IPR023997">
    <property type="entry name" value="TonB-dep_OMP_SusC/RagA_CS"/>
</dbReference>
<dbReference type="InterPro" id="IPR011662">
    <property type="entry name" value="Secretin/TonB_short_N"/>
</dbReference>
<keyword evidence="4" id="KW-1134">Transmembrane beta strand</keyword>
<dbReference type="NCBIfam" id="TIGR04057">
    <property type="entry name" value="SusC_RagA_signa"/>
    <property type="match status" value="1"/>
</dbReference>
<dbReference type="GO" id="GO:0009279">
    <property type="term" value="C:cell outer membrane"/>
    <property type="evidence" value="ECO:0007669"/>
    <property type="project" value="UniProtKB-SubCell"/>
</dbReference>
<feature type="non-terminal residue" evidence="6">
    <location>
        <position position="521"/>
    </location>
</feature>
<dbReference type="SUPFAM" id="SSF49464">
    <property type="entry name" value="Carboxypeptidase regulatory domain-like"/>
    <property type="match status" value="1"/>
</dbReference>
<comment type="caution">
    <text evidence="6">The sequence shown here is derived from an EMBL/GenBank/DDBJ whole genome shotgun (WGS) entry which is preliminary data.</text>
</comment>
<evidence type="ECO:0000313" key="7">
    <source>
        <dbReference type="Proteomes" id="UP000479773"/>
    </source>
</evidence>
<dbReference type="Gene3D" id="3.55.50.30">
    <property type="match status" value="1"/>
</dbReference>
<evidence type="ECO:0000256" key="2">
    <source>
        <dbReference type="ARBA" id="ARBA00023136"/>
    </source>
</evidence>
<evidence type="ECO:0000256" key="1">
    <source>
        <dbReference type="ARBA" id="ARBA00022448"/>
    </source>
</evidence>
<dbReference type="InterPro" id="IPR012910">
    <property type="entry name" value="Plug_dom"/>
</dbReference>